<organism evidence="2 3">
    <name type="scientific">Gossypium barbadense</name>
    <name type="common">Sea Island cotton</name>
    <name type="synonym">Hibiscus barbadensis</name>
    <dbReference type="NCBI Taxonomy" id="3634"/>
    <lineage>
        <taxon>Eukaryota</taxon>
        <taxon>Viridiplantae</taxon>
        <taxon>Streptophyta</taxon>
        <taxon>Embryophyta</taxon>
        <taxon>Tracheophyta</taxon>
        <taxon>Spermatophyta</taxon>
        <taxon>Magnoliopsida</taxon>
        <taxon>eudicotyledons</taxon>
        <taxon>Gunneridae</taxon>
        <taxon>Pentapetalae</taxon>
        <taxon>rosids</taxon>
        <taxon>malvids</taxon>
        <taxon>Malvales</taxon>
        <taxon>Malvaceae</taxon>
        <taxon>Malvoideae</taxon>
        <taxon>Gossypium</taxon>
    </lineage>
</organism>
<reference evidence="2 3" key="1">
    <citation type="submission" date="2015-01" db="EMBL/GenBank/DDBJ databases">
        <title>Genome of allotetraploid Gossypium barbadense reveals genomic plasticity and fiber elongation in cotton evolution.</title>
        <authorList>
            <person name="Chen X."/>
            <person name="Liu X."/>
            <person name="Zhao B."/>
            <person name="Zheng H."/>
            <person name="Hu Y."/>
            <person name="Lu G."/>
            <person name="Yang C."/>
            <person name="Chen J."/>
            <person name="Shan C."/>
            <person name="Zhang L."/>
            <person name="Zhou Y."/>
            <person name="Wang L."/>
            <person name="Guo W."/>
            <person name="Bai Y."/>
            <person name="Ruan J."/>
            <person name="Shangguan X."/>
            <person name="Mao Y."/>
            <person name="Jiang J."/>
            <person name="Zhu Y."/>
            <person name="Lei J."/>
            <person name="Kang H."/>
            <person name="Chen S."/>
            <person name="He X."/>
            <person name="Wang R."/>
            <person name="Wang Y."/>
            <person name="Chen J."/>
            <person name="Wang L."/>
            <person name="Yu S."/>
            <person name="Wang B."/>
            <person name="Wei J."/>
            <person name="Song S."/>
            <person name="Lu X."/>
            <person name="Gao Z."/>
            <person name="Gu W."/>
            <person name="Deng X."/>
            <person name="Ma D."/>
            <person name="Wang S."/>
            <person name="Liang W."/>
            <person name="Fang L."/>
            <person name="Cai C."/>
            <person name="Zhu X."/>
            <person name="Zhou B."/>
            <person name="Zhang Y."/>
            <person name="Chen Z."/>
            <person name="Xu S."/>
            <person name="Zhu R."/>
            <person name="Wang S."/>
            <person name="Zhang T."/>
            <person name="Zhao G."/>
        </authorList>
    </citation>
    <scope>NUCLEOTIDE SEQUENCE [LARGE SCALE GENOMIC DNA]</scope>
    <source>
        <strain evidence="3">cv. Xinhai21</strain>
        <tissue evidence="2">Leaf</tissue>
    </source>
</reference>
<gene>
    <name evidence="2" type="ORF">GOBAR_AA08290</name>
</gene>
<feature type="region of interest" description="Disordered" evidence="1">
    <location>
        <begin position="232"/>
        <end position="254"/>
    </location>
</feature>
<dbReference type="OrthoDB" id="976607at2759"/>
<evidence type="ECO:0000313" key="2">
    <source>
        <dbReference type="EMBL" id="PPS12350.1"/>
    </source>
</evidence>
<protein>
    <submittedName>
        <fullName evidence="2">Uncharacterized protein</fullName>
    </submittedName>
</protein>
<sequence>MGLTGDSSMGHYADWGSNKYKGSQNGYAVAYTESECYNQIHKPTHGMIKPQKAYGMAETWDEEHAQSYATYKSQTGPPMFKTQVHGPSWNGFGFHSNTATAHMQSYGFSSPGRNEGRVYGYEGPTPAARHRKSNGGMGHGFDNHGNYEKTKAYGYEESNGYGEYTMNGMARTQPHLRGKHTGHGNGFVKNQAYGPTKNMGFGYTEAEYNSHSKEEQYQYYGGTGGYHAGNDHSAKGLIRNNSGDNGCSDSESDNDNDDYGFKKKVWVWVSRAI</sequence>
<dbReference type="AlphaFoldDB" id="A0A2P5Y9S4"/>
<dbReference type="EMBL" id="KZ663496">
    <property type="protein sequence ID" value="PPS12350.1"/>
    <property type="molecule type" value="Genomic_DNA"/>
</dbReference>
<proteinExistence type="predicted"/>
<feature type="compositionally biased region" description="Low complexity" evidence="1">
    <location>
        <begin position="240"/>
        <end position="249"/>
    </location>
</feature>
<dbReference type="Proteomes" id="UP000239757">
    <property type="component" value="Unassembled WGS sequence"/>
</dbReference>
<accession>A0A2P5Y9S4</accession>
<evidence type="ECO:0000313" key="3">
    <source>
        <dbReference type="Proteomes" id="UP000239757"/>
    </source>
</evidence>
<name>A0A2P5Y9S4_GOSBA</name>
<evidence type="ECO:0000256" key="1">
    <source>
        <dbReference type="SAM" id="MobiDB-lite"/>
    </source>
</evidence>